<feature type="binding site" evidence="10">
    <location>
        <position position="611"/>
    </location>
    <ligand>
        <name>Fe cation</name>
        <dbReference type="ChEBI" id="CHEBI:24875"/>
        <note>catalytic</note>
    </ligand>
</feature>
<keyword evidence="7 14" id="KW-0560">Oxidoreductase</keyword>
<reference evidence="17 18" key="1">
    <citation type="submission" date="2024-04" db="EMBL/GenBank/DDBJ databases">
        <authorList>
            <person name="Waldvogel A.-M."/>
            <person name="Schoenle A."/>
        </authorList>
    </citation>
    <scope>NUCLEOTIDE SEQUENCE [LARGE SCALE GENOMIC DNA]</scope>
</reference>
<name>A0AAV2MPZ8_KNICA</name>
<dbReference type="PROSITE" id="PS50095">
    <property type="entry name" value="PLAT"/>
    <property type="match status" value="1"/>
</dbReference>
<feature type="binding site" evidence="10">
    <location>
        <position position="369"/>
    </location>
    <ligand>
        <name>Fe cation</name>
        <dbReference type="ChEBI" id="CHEBI:24875"/>
        <note>catalytic</note>
    </ligand>
</feature>
<dbReference type="Gene3D" id="2.60.60.20">
    <property type="entry name" value="PLAT/LH2 domain"/>
    <property type="match status" value="1"/>
</dbReference>
<sequence>MPTYEVKVFTGNLNWAGTHNNIFIKLAGTNGESDRTCISTWGGFWIGDQSNFSLSCSESLGDLVMLELDKQPVALWPSDSWFVDKVEVQSPEGKVYKFPIYHWIHDEQVHYFREGTATKLSQDCHHLTLYARERELRHRKEEYCWKVYAQGLPHCIKAHSATGLPPEVEFSFTKDIEFQFTALKGLLELKLTHLENNESPWADMDSIKHMAFCHKTDVTVHVEQNWENDDFFGYQYLNGLNPMLIRRCSSLPTNFPVTEAMLCLEGGRTLAQEMEDGNMFLCDYKMLDGVQTNVINDKVQYLAAPLVLFYKTSDDKLKPLAIQLNQTPAEDNPIFLPTDSKYDWLLAKTFVRAADFMEHELNRHLLRTHLLSEVFSVSLLRNFPRVHPLYKVSSALWHHHWKDKDFFQNSFGLGICPVTTRNMSAPVHYQDKAPMISMSAMDKSQGSPSPSTCGGYEQLLVPHTRYTLQINVLARERLISKDGALTLIGACGVEGMDTILQRALSSVTYSSLCVPDNIKERGVDSVPNYYYRDDALSVWNIVHRFVKGVITHYYKSDEEVRDDSELQAYIKEIFEHGFLSKTESGIPQSFSAVDEVVKFVTMVIFNSSAQHSAVNTGQLDFGDFMPNFPSSLQLAPPTVKGRAKEHTLLETLPDINTSAKTLAALWLLSTQSTDFVPLGQYPQELFTESVPTKLIETFEKELRDYDDAVDSRNENLSLPYTYLKPKLMENSVSL</sequence>
<evidence type="ECO:0000256" key="4">
    <source>
        <dbReference type="ARBA" id="ARBA00022490"/>
    </source>
</evidence>
<evidence type="ECO:0000256" key="3">
    <source>
        <dbReference type="ARBA" id="ARBA00009419"/>
    </source>
</evidence>
<feature type="domain" description="Lipoxygenase" evidence="16">
    <location>
        <begin position="118"/>
        <end position="734"/>
    </location>
</feature>
<dbReference type="PRINTS" id="PR00467">
    <property type="entry name" value="MAMLPOXGNASE"/>
</dbReference>
<dbReference type="GO" id="GO:0016702">
    <property type="term" value="F:oxidoreductase activity, acting on single donors with incorporation of molecular oxygen, incorporation of two atoms of oxygen"/>
    <property type="evidence" value="ECO:0007669"/>
    <property type="project" value="InterPro"/>
</dbReference>
<evidence type="ECO:0000256" key="2">
    <source>
        <dbReference type="ARBA" id="ARBA00005189"/>
    </source>
</evidence>
<dbReference type="InterPro" id="IPR001024">
    <property type="entry name" value="PLAT/LH2_dom"/>
</dbReference>
<dbReference type="SUPFAM" id="SSF48484">
    <property type="entry name" value="Lipoxigenase"/>
    <property type="match status" value="2"/>
</dbReference>
<evidence type="ECO:0000256" key="7">
    <source>
        <dbReference type="ARBA" id="ARBA00023002"/>
    </source>
</evidence>
<dbReference type="PANTHER" id="PTHR11771">
    <property type="entry name" value="LIPOXYGENASE"/>
    <property type="match status" value="1"/>
</dbReference>
<evidence type="ECO:0000259" key="15">
    <source>
        <dbReference type="PROSITE" id="PS50095"/>
    </source>
</evidence>
<keyword evidence="6 14" id="KW-0223">Dioxygenase</keyword>
<keyword evidence="18" id="KW-1185">Reference proteome</keyword>
<evidence type="ECO:0000256" key="8">
    <source>
        <dbReference type="ARBA" id="ARBA00023004"/>
    </source>
</evidence>
<keyword evidence="4" id="KW-0963">Cytoplasm</keyword>
<keyword evidence="8 10" id="KW-0408">Iron</keyword>
<dbReference type="Pfam" id="PF01477">
    <property type="entry name" value="PLAT"/>
    <property type="match status" value="1"/>
</dbReference>
<protein>
    <submittedName>
        <fullName evidence="17">Uncharacterized protein</fullName>
    </submittedName>
</protein>
<dbReference type="GO" id="GO:0005506">
    <property type="term" value="F:iron ion binding"/>
    <property type="evidence" value="ECO:0007669"/>
    <property type="project" value="InterPro"/>
</dbReference>
<comment type="cofactor">
    <cofactor evidence="10">
        <name>Fe cation</name>
        <dbReference type="ChEBI" id="CHEBI:24875"/>
    </cofactor>
    <text evidence="10">Binds 1 Fe cation per subunit.</text>
</comment>
<evidence type="ECO:0000256" key="14">
    <source>
        <dbReference type="RuleBase" id="RU003974"/>
    </source>
</evidence>
<dbReference type="SMART" id="SM00308">
    <property type="entry name" value="LH2"/>
    <property type="match status" value="1"/>
</dbReference>
<dbReference type="InterPro" id="IPR000907">
    <property type="entry name" value="LipOase"/>
</dbReference>
<dbReference type="SUPFAM" id="SSF49723">
    <property type="entry name" value="Lipase/lipooxygenase domain (PLAT/LH2 domain)"/>
    <property type="match status" value="1"/>
</dbReference>
<feature type="binding site" evidence="11">
    <location>
        <position position="79"/>
    </location>
    <ligand>
        <name>Ca(2+)</name>
        <dbReference type="ChEBI" id="CHEBI:29108"/>
        <label>1</label>
    </ligand>
</feature>
<evidence type="ECO:0000256" key="11">
    <source>
        <dbReference type="PIRSR" id="PIRSR601885-2"/>
    </source>
</evidence>
<evidence type="ECO:0000259" key="16">
    <source>
        <dbReference type="PROSITE" id="PS51393"/>
    </source>
</evidence>
<feature type="domain" description="PLAT" evidence="15">
    <location>
        <begin position="2"/>
        <end position="118"/>
    </location>
</feature>
<organism evidence="17 18">
    <name type="scientific">Knipowitschia caucasica</name>
    <name type="common">Caucasian dwarf goby</name>
    <name type="synonym">Pomatoschistus caucasicus</name>
    <dbReference type="NCBI Taxonomy" id="637954"/>
    <lineage>
        <taxon>Eukaryota</taxon>
        <taxon>Metazoa</taxon>
        <taxon>Chordata</taxon>
        <taxon>Craniata</taxon>
        <taxon>Vertebrata</taxon>
        <taxon>Euteleostomi</taxon>
        <taxon>Actinopterygii</taxon>
        <taxon>Neopterygii</taxon>
        <taxon>Teleostei</taxon>
        <taxon>Neoteleostei</taxon>
        <taxon>Acanthomorphata</taxon>
        <taxon>Gobiaria</taxon>
        <taxon>Gobiiformes</taxon>
        <taxon>Gobioidei</taxon>
        <taxon>Gobiidae</taxon>
        <taxon>Gobiinae</taxon>
        <taxon>Knipowitschia</taxon>
    </lineage>
</organism>
<dbReference type="InterPro" id="IPR013819">
    <property type="entry name" value="LipOase_C"/>
</dbReference>
<dbReference type="PRINTS" id="PR00087">
    <property type="entry name" value="LIPOXYGENASE"/>
</dbReference>
<dbReference type="InterPro" id="IPR001885">
    <property type="entry name" value="LipOase_mml"/>
</dbReference>
<evidence type="ECO:0000256" key="13">
    <source>
        <dbReference type="PROSITE-ProRule" id="PRU00152"/>
    </source>
</evidence>
<dbReference type="PROSITE" id="PS51393">
    <property type="entry name" value="LIPOXYGENASE_3"/>
    <property type="match status" value="1"/>
</dbReference>
<comment type="subcellular location">
    <subcellularLocation>
        <location evidence="1">Cytoplasm</location>
    </subcellularLocation>
</comment>
<evidence type="ECO:0000256" key="12">
    <source>
        <dbReference type="PIRSR" id="PIRSR601885-3"/>
    </source>
</evidence>
<dbReference type="InterPro" id="IPR020833">
    <property type="entry name" value="LipOase_Fe_BS"/>
</dbReference>
<keyword evidence="9" id="KW-0443">Lipid metabolism</keyword>
<feature type="site" description="Essential for stabilizing binding to COTL1" evidence="12">
    <location>
        <position position="103"/>
    </location>
</feature>
<dbReference type="PROSITE" id="PS00711">
    <property type="entry name" value="LIPOXYGENASE_1"/>
    <property type="match status" value="1"/>
</dbReference>
<dbReference type="GO" id="GO:0034440">
    <property type="term" value="P:lipid oxidation"/>
    <property type="evidence" value="ECO:0007669"/>
    <property type="project" value="InterPro"/>
</dbReference>
<comment type="pathway">
    <text evidence="2">Lipid metabolism.</text>
</comment>
<evidence type="ECO:0000256" key="5">
    <source>
        <dbReference type="ARBA" id="ARBA00022723"/>
    </source>
</evidence>
<evidence type="ECO:0000256" key="1">
    <source>
        <dbReference type="ARBA" id="ARBA00004496"/>
    </source>
</evidence>
<dbReference type="AlphaFoldDB" id="A0AAV2MPZ8"/>
<evidence type="ECO:0000313" key="17">
    <source>
        <dbReference type="EMBL" id="CAL1615488.1"/>
    </source>
</evidence>
<dbReference type="Gene3D" id="1.20.245.10">
    <property type="entry name" value="Lipoxygenase-1, Domain 5"/>
    <property type="match status" value="3"/>
</dbReference>
<evidence type="ECO:0000256" key="10">
    <source>
        <dbReference type="PIRSR" id="PIRSR601885-1"/>
    </source>
</evidence>
<dbReference type="EMBL" id="OZ035831">
    <property type="protein sequence ID" value="CAL1615488.1"/>
    <property type="molecule type" value="Genomic_DNA"/>
</dbReference>
<feature type="binding site" evidence="11">
    <location>
        <position position="17"/>
    </location>
    <ligand>
        <name>Ca(2+)</name>
        <dbReference type="ChEBI" id="CHEBI:29108"/>
        <label>1</label>
    </ligand>
</feature>
<accession>A0AAV2MPZ8</accession>
<gene>
    <name evidence="17" type="ORF">KC01_LOCUS41434</name>
</gene>
<keyword evidence="5 10" id="KW-0479">Metal-binding</keyword>
<proteinExistence type="inferred from homology"/>
<evidence type="ECO:0000256" key="9">
    <source>
        <dbReference type="ARBA" id="ARBA00023098"/>
    </source>
</evidence>
<evidence type="ECO:0000313" key="18">
    <source>
        <dbReference type="Proteomes" id="UP001497482"/>
    </source>
</evidence>
<keyword evidence="11" id="KW-0106">Calcium</keyword>
<dbReference type="GO" id="GO:0005737">
    <property type="term" value="C:cytoplasm"/>
    <property type="evidence" value="ECO:0007669"/>
    <property type="project" value="UniProtKB-SubCell"/>
</dbReference>
<feature type="binding site" evidence="10">
    <location>
        <position position="364"/>
    </location>
    <ligand>
        <name>Fe cation</name>
        <dbReference type="ChEBI" id="CHEBI:24875"/>
        <note>catalytic</note>
    </ligand>
</feature>
<dbReference type="InterPro" id="IPR036226">
    <property type="entry name" value="LipOase_C_sf"/>
</dbReference>
<comment type="caution">
    <text evidence="13">Lacks conserved residue(s) required for the propagation of feature annotation.</text>
</comment>
<dbReference type="Proteomes" id="UP001497482">
    <property type="component" value="Chromosome 9"/>
</dbReference>
<dbReference type="Pfam" id="PF00305">
    <property type="entry name" value="Lipoxygenase"/>
    <property type="match status" value="2"/>
</dbReference>
<dbReference type="InterPro" id="IPR036392">
    <property type="entry name" value="PLAT/LH2_dom_sf"/>
</dbReference>
<evidence type="ECO:0000256" key="6">
    <source>
        <dbReference type="ARBA" id="ARBA00022964"/>
    </source>
</evidence>
<comment type="similarity">
    <text evidence="3 14">Belongs to the lipoxygenase family.</text>
</comment>